<sequence>MPLSIRFMLLSLLSTLFFSLSLYGEVPKNVPKIESHSRQKQLQKTIKDRTLKLSPEETTLQFQILKELKKQAEERESTDALGIEKPEIFQKLMKFPERNRGKLFRIEGEIRHVTKLSVDKNNQGITSLFRIVFYPSRSERLPLLLVCTSLPKGVVEGENFFWEGTVVGLFFKISLLPEGRKSSAAPLLLLESISPEQKTNLAMGLSSEHFSVINHKSKKMGAAESDLYYRVLQLAQTVPYKKQVVAARQFGKISRAKRPRYRNKPKLSFATYYDLFKHYKEYEGKPVTLKGVVREHKQYPAGKNDYGITTLHELWVFNEDAQHNPAVFICTTVPDDFPIGKEITEMVEVTGFFFKMYGYQAEDNTRRIPLLLGRTFQWSPTESPSAKTDWRWVASVAVLFSLILFTLWRTRRRDKAYQAKRAEKEMPEKIDFKNLEEDME</sequence>
<feature type="transmembrane region" description="Helical" evidence="1">
    <location>
        <begin position="390"/>
        <end position="408"/>
    </location>
</feature>
<gene>
    <name evidence="2" type="ORF">MNBD_PLANCTO02-2439</name>
</gene>
<dbReference type="AlphaFoldDB" id="A0A3B1D5S6"/>
<evidence type="ECO:0000256" key="1">
    <source>
        <dbReference type="SAM" id="Phobius"/>
    </source>
</evidence>
<keyword evidence="1" id="KW-1133">Transmembrane helix</keyword>
<protein>
    <submittedName>
        <fullName evidence="2">Uncharacterized protein</fullName>
    </submittedName>
</protein>
<proteinExistence type="predicted"/>
<organism evidence="2">
    <name type="scientific">hydrothermal vent metagenome</name>
    <dbReference type="NCBI Taxonomy" id="652676"/>
    <lineage>
        <taxon>unclassified sequences</taxon>
        <taxon>metagenomes</taxon>
        <taxon>ecological metagenomes</taxon>
    </lineage>
</organism>
<dbReference type="EMBL" id="UOGL01000027">
    <property type="protein sequence ID" value="VAX36032.1"/>
    <property type="molecule type" value="Genomic_DNA"/>
</dbReference>
<accession>A0A3B1D5S6</accession>
<reference evidence="2" key="1">
    <citation type="submission" date="2018-06" db="EMBL/GenBank/DDBJ databases">
        <authorList>
            <person name="Zhirakovskaya E."/>
        </authorList>
    </citation>
    <scope>NUCLEOTIDE SEQUENCE</scope>
</reference>
<keyword evidence="1" id="KW-0472">Membrane</keyword>
<keyword evidence="1" id="KW-0812">Transmembrane</keyword>
<name>A0A3B1D5S6_9ZZZZ</name>
<evidence type="ECO:0000313" key="2">
    <source>
        <dbReference type="EMBL" id="VAX36032.1"/>
    </source>
</evidence>